<proteinExistence type="predicted"/>
<evidence type="ECO:0000313" key="2">
    <source>
        <dbReference type="Proteomes" id="UP000814128"/>
    </source>
</evidence>
<evidence type="ECO:0000313" key="1">
    <source>
        <dbReference type="EMBL" id="KAI0037069.1"/>
    </source>
</evidence>
<name>A0ACB8QYY1_9AGAM</name>
<organism evidence="1 2">
    <name type="scientific">Vararia minispora EC-137</name>
    <dbReference type="NCBI Taxonomy" id="1314806"/>
    <lineage>
        <taxon>Eukaryota</taxon>
        <taxon>Fungi</taxon>
        <taxon>Dikarya</taxon>
        <taxon>Basidiomycota</taxon>
        <taxon>Agaricomycotina</taxon>
        <taxon>Agaricomycetes</taxon>
        <taxon>Russulales</taxon>
        <taxon>Lachnocladiaceae</taxon>
        <taxon>Vararia</taxon>
    </lineage>
</organism>
<dbReference type="Proteomes" id="UP000814128">
    <property type="component" value="Unassembled WGS sequence"/>
</dbReference>
<accession>A0ACB8QYY1</accession>
<keyword evidence="2" id="KW-1185">Reference proteome</keyword>
<reference evidence="1" key="1">
    <citation type="submission" date="2021-02" db="EMBL/GenBank/DDBJ databases">
        <authorList>
            <consortium name="DOE Joint Genome Institute"/>
            <person name="Ahrendt S."/>
            <person name="Looney B.P."/>
            <person name="Miyauchi S."/>
            <person name="Morin E."/>
            <person name="Drula E."/>
            <person name="Courty P.E."/>
            <person name="Chicoki N."/>
            <person name="Fauchery L."/>
            <person name="Kohler A."/>
            <person name="Kuo A."/>
            <person name="Labutti K."/>
            <person name="Pangilinan J."/>
            <person name="Lipzen A."/>
            <person name="Riley R."/>
            <person name="Andreopoulos W."/>
            <person name="He G."/>
            <person name="Johnson J."/>
            <person name="Barry K.W."/>
            <person name="Grigoriev I.V."/>
            <person name="Nagy L."/>
            <person name="Hibbett D."/>
            <person name="Henrissat B."/>
            <person name="Matheny P.B."/>
            <person name="Labbe J."/>
            <person name="Martin F."/>
        </authorList>
    </citation>
    <scope>NUCLEOTIDE SEQUENCE</scope>
    <source>
        <strain evidence="1">EC-137</strain>
    </source>
</reference>
<comment type="caution">
    <text evidence="1">The sequence shown here is derived from an EMBL/GenBank/DDBJ whole genome shotgun (WGS) entry which is preliminary data.</text>
</comment>
<sequence length="1134" mass="125902">MAHHIGEPYSEKSPVPKVAEGLRALVSPQKATEVKAQRIQQETEVVEGNKFRDDSRNDLDGHDRTEDMKEGRRVLMRDPTTGSDVYARNAEDEAHEGENVLKLPLPEPGAPTDWDEHRDQVLAVAIRALRTFAIIYGTSILCAIILPLPRWILYPALVLPPLIVTPTLLNKVRNTAVNDADARVWYSERIRGIRAGYSADQDGDVKTEDRMRAEWVNALVAGVWPILNPSLFDSLVDMLEDIMQSSMPKFVQSVRISDLGLGNTPLRIVSVRALPDSSNEQTLEKLDVQDREQLTGDHINLEISFAYHAALSGRSASSKVQNIHLLIDFFSGIQEFWEFKLPVWVGVQGIFGTARVCIQLISDPPFIKTTLFTFLGLPHIKPSVVAMSRAMPNIMNLPLISGFVSSALDTATAKYVAPKCLILDVQRLLGGSDVAKDTRTLGVLVVHIHSAISLKGMDNNGKSDAYVTLTFSRLGKPLFSTRIVKEDLNPIFEETAVLPIDLNVLKLDEKLSIQLWDSDRSSTDDMMGIVELDILEFVRNKNEAHCRIAHLQSPDTRKRPSSIKITLGYYAKLPPNPEARKDKNHKIGRDPGLTEDLNIDDPEVASEDSSSIGDVEKAVLRCPPDDEWVSGILSVQVHEIRDLGIGRGGRAMGIVQEGAKGSDAQGEDEEAEYLPSSYCTISLNDELIYKTRVKPITSSPIFNAGTERFVKDWRTAHIGIKAMDSRMHENDAVIGIIFLRLSDLLVNASQLTRTFHLEHGLGYGRIRISVLFRPVAAKLPPSLRGFDTCMLRIRAALAKDVNVDGLDKCELRIKVTTSASEDKISRKPHKEGGALVWEDDITELPVRQRYAAALVLAFKHGMVRRGKSAMSVLWLRDIGDGTRGVLSLPLWTESENGFARLKQNYAPMNGDLSHWDSDKEKLTRVGTLEVDLEVTPGVSTRHRKRMGADTSKWQLAEEIERMERADGRKNIGQSPAHDSRMDDESQVSGKTTFHSQPNSGWSPTKKMVGSTEAMAGHSQRQSTVSSQFGSNRTSPAGGDGWVRADHDFAYEDGEAGGEEEGEEGEGEGGAKNPIKKIRVWKQNQRELAKEHRGVMQAKPVRTAVWVKDKVEHGVHSVKDRFAMEARQPDVETEA</sequence>
<gene>
    <name evidence="1" type="ORF">K488DRAFT_39722</name>
</gene>
<dbReference type="EMBL" id="MU273466">
    <property type="protein sequence ID" value="KAI0037069.1"/>
    <property type="molecule type" value="Genomic_DNA"/>
</dbReference>
<reference evidence="1" key="2">
    <citation type="journal article" date="2022" name="New Phytol.">
        <title>Evolutionary transition to the ectomycorrhizal habit in the genomes of a hyperdiverse lineage of mushroom-forming fungi.</title>
        <authorList>
            <person name="Looney B."/>
            <person name="Miyauchi S."/>
            <person name="Morin E."/>
            <person name="Drula E."/>
            <person name="Courty P.E."/>
            <person name="Kohler A."/>
            <person name="Kuo A."/>
            <person name="LaButti K."/>
            <person name="Pangilinan J."/>
            <person name="Lipzen A."/>
            <person name="Riley R."/>
            <person name="Andreopoulos W."/>
            <person name="He G."/>
            <person name="Johnson J."/>
            <person name="Nolan M."/>
            <person name="Tritt A."/>
            <person name="Barry K.W."/>
            <person name="Grigoriev I.V."/>
            <person name="Nagy L.G."/>
            <person name="Hibbett D."/>
            <person name="Henrissat B."/>
            <person name="Matheny P.B."/>
            <person name="Labbe J."/>
            <person name="Martin F.M."/>
        </authorList>
    </citation>
    <scope>NUCLEOTIDE SEQUENCE</scope>
    <source>
        <strain evidence="1">EC-137</strain>
    </source>
</reference>
<protein>
    <submittedName>
        <fullName evidence="1">Uncharacterized protein</fullName>
    </submittedName>
</protein>